<feature type="coiled-coil region" evidence="1">
    <location>
        <begin position="12"/>
        <end position="67"/>
    </location>
</feature>
<reference evidence="3" key="1">
    <citation type="journal article" date="2016" name="Sci. Rep.">
        <title>Molecular characterization of firefly nuptial gifts: a multi-omics approach sheds light on postcopulatory sexual selection.</title>
        <authorList>
            <person name="Al-Wathiqui N."/>
            <person name="Fallon T.R."/>
            <person name="South A."/>
            <person name="Weng J.K."/>
            <person name="Lewis S.M."/>
        </authorList>
    </citation>
    <scope>NUCLEOTIDE SEQUENCE</scope>
</reference>
<evidence type="ECO:0000313" key="3">
    <source>
        <dbReference type="EMBL" id="JAV81166.1"/>
    </source>
</evidence>
<proteinExistence type="predicted"/>
<accession>A0A1Y1MBB5</accession>
<sequence length="247" mass="28787">MEGILEKISTQLDELNKRTGRIEGKMDECQRQLVEIKKENANLKQENEQLKRILKQQSSRMDYLEKESKRNNLVVYGISEKENETVLQLKETTQKILRDIDMNTTTGETEIQQVYRIGAKHLNKVRPVFIKLAQYETKIEVLKKAKNLKGTNIYIHEDFPKHVLEERKVLATHLRTARESGHRAYLKYNKLIVNGEEYGVEDITSADEQEDEVNEVRKKPRTRTISQRSPQPTYSKKASSMGCLPKN</sequence>
<feature type="compositionally biased region" description="Polar residues" evidence="2">
    <location>
        <begin position="223"/>
        <end position="238"/>
    </location>
</feature>
<evidence type="ECO:0000256" key="2">
    <source>
        <dbReference type="SAM" id="MobiDB-lite"/>
    </source>
</evidence>
<evidence type="ECO:0000256" key="1">
    <source>
        <dbReference type="SAM" id="Coils"/>
    </source>
</evidence>
<protein>
    <recommendedName>
        <fullName evidence="4">L1 transposable element RRM domain-containing protein</fullName>
    </recommendedName>
</protein>
<dbReference type="PANTHER" id="PTHR11505">
    <property type="entry name" value="L1 TRANSPOSABLE ELEMENT-RELATED"/>
    <property type="match status" value="1"/>
</dbReference>
<dbReference type="Gene3D" id="3.30.70.1820">
    <property type="entry name" value="L1 transposable element, RRM domain"/>
    <property type="match status" value="1"/>
</dbReference>
<feature type="region of interest" description="Disordered" evidence="2">
    <location>
        <begin position="205"/>
        <end position="247"/>
    </location>
</feature>
<keyword evidence="1" id="KW-0175">Coiled coil</keyword>
<dbReference type="InterPro" id="IPR004244">
    <property type="entry name" value="Transposase_22"/>
</dbReference>
<organism evidence="3">
    <name type="scientific">Photinus pyralis</name>
    <name type="common">Common eastern firefly</name>
    <name type="synonym">Lampyris pyralis</name>
    <dbReference type="NCBI Taxonomy" id="7054"/>
    <lineage>
        <taxon>Eukaryota</taxon>
        <taxon>Metazoa</taxon>
        <taxon>Ecdysozoa</taxon>
        <taxon>Arthropoda</taxon>
        <taxon>Hexapoda</taxon>
        <taxon>Insecta</taxon>
        <taxon>Pterygota</taxon>
        <taxon>Neoptera</taxon>
        <taxon>Endopterygota</taxon>
        <taxon>Coleoptera</taxon>
        <taxon>Polyphaga</taxon>
        <taxon>Elateriformia</taxon>
        <taxon>Elateroidea</taxon>
        <taxon>Lampyridae</taxon>
        <taxon>Lampyrinae</taxon>
        <taxon>Photinus</taxon>
    </lineage>
</organism>
<dbReference type="AlphaFoldDB" id="A0A1Y1MBB5"/>
<dbReference type="EMBL" id="GEZM01039814">
    <property type="protein sequence ID" value="JAV81166.1"/>
    <property type="molecule type" value="Transcribed_RNA"/>
</dbReference>
<name>A0A1Y1MBB5_PHOPY</name>
<evidence type="ECO:0008006" key="4">
    <source>
        <dbReference type="Google" id="ProtNLM"/>
    </source>
</evidence>